<evidence type="ECO:0000256" key="2">
    <source>
        <dbReference type="ARBA" id="ARBA00022475"/>
    </source>
</evidence>
<keyword evidence="2" id="KW-1003">Cell membrane</keyword>
<dbReference type="GO" id="GO:0005886">
    <property type="term" value="C:plasma membrane"/>
    <property type="evidence" value="ECO:0007669"/>
    <property type="project" value="UniProtKB-SubCell"/>
</dbReference>
<name>A0AA37TH72_9HYPH</name>
<dbReference type="Proteomes" id="UP001157440">
    <property type="component" value="Unassembled WGS sequence"/>
</dbReference>
<keyword evidence="8" id="KW-1185">Reference proteome</keyword>
<keyword evidence="3 6" id="KW-0812">Transmembrane</keyword>
<evidence type="ECO:0000256" key="3">
    <source>
        <dbReference type="ARBA" id="ARBA00022692"/>
    </source>
</evidence>
<dbReference type="EMBL" id="BSPL01000011">
    <property type="protein sequence ID" value="GLS69316.1"/>
    <property type="molecule type" value="Genomic_DNA"/>
</dbReference>
<evidence type="ECO:0000256" key="1">
    <source>
        <dbReference type="ARBA" id="ARBA00004651"/>
    </source>
</evidence>
<organism evidence="7 8">
    <name type="scientific">Methylobacterium tardum</name>
    <dbReference type="NCBI Taxonomy" id="374432"/>
    <lineage>
        <taxon>Bacteria</taxon>
        <taxon>Pseudomonadati</taxon>
        <taxon>Pseudomonadota</taxon>
        <taxon>Alphaproteobacteria</taxon>
        <taxon>Hyphomicrobiales</taxon>
        <taxon>Methylobacteriaceae</taxon>
        <taxon>Methylobacterium</taxon>
    </lineage>
</organism>
<evidence type="ECO:0008006" key="9">
    <source>
        <dbReference type="Google" id="ProtNLM"/>
    </source>
</evidence>
<evidence type="ECO:0000313" key="8">
    <source>
        <dbReference type="Proteomes" id="UP001157440"/>
    </source>
</evidence>
<evidence type="ECO:0000256" key="5">
    <source>
        <dbReference type="ARBA" id="ARBA00023136"/>
    </source>
</evidence>
<feature type="transmembrane region" description="Helical" evidence="6">
    <location>
        <begin position="25"/>
        <end position="43"/>
    </location>
</feature>
<reference evidence="8" key="1">
    <citation type="journal article" date="2019" name="Int. J. Syst. Evol. Microbiol.">
        <title>The Global Catalogue of Microorganisms (GCM) 10K type strain sequencing project: providing services to taxonomists for standard genome sequencing and annotation.</title>
        <authorList>
            <consortium name="The Broad Institute Genomics Platform"/>
            <consortium name="The Broad Institute Genome Sequencing Center for Infectious Disease"/>
            <person name="Wu L."/>
            <person name="Ma J."/>
        </authorList>
    </citation>
    <scope>NUCLEOTIDE SEQUENCE [LARGE SCALE GENOMIC DNA]</scope>
    <source>
        <strain evidence="8">NBRC 103632</strain>
    </source>
</reference>
<dbReference type="AlphaFoldDB" id="A0AA37TH72"/>
<keyword evidence="5 6" id="KW-0472">Membrane</keyword>
<proteinExistence type="predicted"/>
<keyword evidence="4 6" id="KW-1133">Transmembrane helix</keyword>
<dbReference type="RefSeq" id="WP_238194886.1">
    <property type="nucleotide sequence ID" value="NZ_BPQZ01000002.1"/>
</dbReference>
<evidence type="ECO:0000313" key="7">
    <source>
        <dbReference type="EMBL" id="GLS69316.1"/>
    </source>
</evidence>
<protein>
    <recommendedName>
        <fullName evidence="9">Phosphate-starvation-inducible E</fullName>
    </recommendedName>
</protein>
<gene>
    <name evidence="7" type="ORF">GCM10007890_13290</name>
</gene>
<sequence length="175" mass="18952">MSDHSEEQGRLTKIASAIFLHTEHAIYAALGLLLALTALIALVDAAGLTWEAMRALGGAAQILEVIDRLLFLLMLIEILHTVRVSMRSGTLTCEPFLIVGLIASIRRVLVITLQSSEITHAKDWSPEKQALFQASMIELGVLAGLIVTMVFAIFLLHRARDDGRPAGEEKPSGAS</sequence>
<accession>A0AA37TH72</accession>
<comment type="subcellular location">
    <subcellularLocation>
        <location evidence="1">Cell membrane</location>
        <topology evidence="1">Multi-pass membrane protein</topology>
    </subcellularLocation>
</comment>
<dbReference type="InterPro" id="IPR020948">
    <property type="entry name" value="P_starv_induced_PsiE-like"/>
</dbReference>
<dbReference type="Pfam" id="PF06146">
    <property type="entry name" value="PsiE"/>
    <property type="match status" value="1"/>
</dbReference>
<comment type="caution">
    <text evidence="7">The sequence shown here is derived from an EMBL/GenBank/DDBJ whole genome shotgun (WGS) entry which is preliminary data.</text>
</comment>
<evidence type="ECO:0000256" key="4">
    <source>
        <dbReference type="ARBA" id="ARBA00022989"/>
    </source>
</evidence>
<evidence type="ECO:0000256" key="6">
    <source>
        <dbReference type="SAM" id="Phobius"/>
    </source>
</evidence>
<feature type="transmembrane region" description="Helical" evidence="6">
    <location>
        <begin position="136"/>
        <end position="156"/>
    </location>
</feature>